<feature type="domain" description="Glycosyltransferase 2-like" evidence="1">
    <location>
        <begin position="30"/>
        <end position="194"/>
    </location>
</feature>
<keyword evidence="2" id="KW-0328">Glycosyltransferase</keyword>
<dbReference type="EC" id="2.4.-.-" evidence="2"/>
<organism evidence="2 3">
    <name type="scientific">Clostridium aquiflavi</name>
    <dbReference type="NCBI Taxonomy" id="3073603"/>
    <lineage>
        <taxon>Bacteria</taxon>
        <taxon>Bacillati</taxon>
        <taxon>Bacillota</taxon>
        <taxon>Clostridia</taxon>
        <taxon>Eubacteriales</taxon>
        <taxon>Clostridiaceae</taxon>
        <taxon>Clostridium</taxon>
    </lineage>
</organism>
<evidence type="ECO:0000259" key="1">
    <source>
        <dbReference type="Pfam" id="PF00535"/>
    </source>
</evidence>
<dbReference type="InterPro" id="IPR001173">
    <property type="entry name" value="Glyco_trans_2-like"/>
</dbReference>
<dbReference type="GO" id="GO:0016757">
    <property type="term" value="F:glycosyltransferase activity"/>
    <property type="evidence" value="ECO:0007669"/>
    <property type="project" value="UniProtKB-KW"/>
</dbReference>
<dbReference type="PANTHER" id="PTHR22916:SF3">
    <property type="entry name" value="UDP-GLCNAC:BETAGAL BETA-1,3-N-ACETYLGLUCOSAMINYLTRANSFERASE-LIKE PROTEIN 1"/>
    <property type="match status" value="1"/>
</dbReference>
<protein>
    <submittedName>
        <fullName evidence="2">Glycosyltransferase</fullName>
        <ecNumber evidence="2">2.4.-.-</ecNumber>
    </submittedName>
</protein>
<evidence type="ECO:0000313" key="2">
    <source>
        <dbReference type="EMBL" id="MDR5588262.1"/>
    </source>
</evidence>
<dbReference type="PANTHER" id="PTHR22916">
    <property type="entry name" value="GLYCOSYLTRANSFERASE"/>
    <property type="match status" value="1"/>
</dbReference>
<name>A0ABU1EIQ0_9CLOT</name>
<dbReference type="Gene3D" id="3.90.550.10">
    <property type="entry name" value="Spore Coat Polysaccharide Biosynthesis Protein SpsA, Chain A"/>
    <property type="match status" value="1"/>
</dbReference>
<sequence length="343" mass="40205">MQTTMRKCTQIDKARSTTKNYSQIDKPLVSILLAVYKPNQNWLIEQLVSLNNQSYDKLELLIYDDGPEFPVDEDLFKKHITNFSYTLIRGKKNQGSNKAFEELTKLGNGEFFAYCDQDDIWEENKISLMVKKLLDKEVTLVCSDLSIIDENDKKIANSLTDIRKRIIYKSGYNLAKDLLMVNFVTGCAMMAKKDIAKKAIPFETTLIHDQWIAIIAAINGKIECINKPLVRYRQHSFNQTGILTGVYDKQTYYKMRIDAFLKRYKSLQKRLAYRDELLEYISDCLKWIESRKRYSTKPSLEELNIMIKYRKFHKISILVETFLPFIPNNIFKYIIKMTKKGLL</sequence>
<accession>A0ABU1EIQ0</accession>
<proteinExistence type="predicted"/>
<evidence type="ECO:0000313" key="3">
    <source>
        <dbReference type="Proteomes" id="UP001256646"/>
    </source>
</evidence>
<keyword evidence="3" id="KW-1185">Reference proteome</keyword>
<keyword evidence="2" id="KW-0808">Transferase</keyword>
<dbReference type="EMBL" id="JAVJAN010000033">
    <property type="protein sequence ID" value="MDR5588262.1"/>
    <property type="molecule type" value="Genomic_DNA"/>
</dbReference>
<reference evidence="2 3" key="1">
    <citation type="submission" date="2023-09" db="EMBL/GenBank/DDBJ databases">
        <authorList>
            <person name="Zhai L."/>
        </authorList>
    </citation>
    <scope>NUCLEOTIDE SEQUENCE [LARGE SCALE GENOMIC DNA]</scope>
    <source>
        <strain evidence="2 3">5 N-1</strain>
    </source>
</reference>
<gene>
    <name evidence="2" type="ORF">RGC78_12370</name>
</gene>
<dbReference type="InterPro" id="IPR029044">
    <property type="entry name" value="Nucleotide-diphossugar_trans"/>
</dbReference>
<dbReference type="Pfam" id="PF00535">
    <property type="entry name" value="Glycos_transf_2"/>
    <property type="match status" value="1"/>
</dbReference>
<dbReference type="SUPFAM" id="SSF53448">
    <property type="entry name" value="Nucleotide-diphospho-sugar transferases"/>
    <property type="match status" value="1"/>
</dbReference>
<comment type="caution">
    <text evidence="2">The sequence shown here is derived from an EMBL/GenBank/DDBJ whole genome shotgun (WGS) entry which is preliminary data.</text>
</comment>
<dbReference type="Proteomes" id="UP001256646">
    <property type="component" value="Unassembled WGS sequence"/>
</dbReference>